<protein>
    <submittedName>
        <fullName evidence="1">Uncharacterized protein</fullName>
    </submittedName>
</protein>
<comment type="caution">
    <text evidence="1">The sequence shown here is derived from an EMBL/GenBank/DDBJ whole genome shotgun (WGS) entry which is preliminary data.</text>
</comment>
<reference evidence="1" key="1">
    <citation type="submission" date="2009-10" db="EMBL/GenBank/DDBJ databases">
        <title>Diversity of trophic interactions inside an arsenic-rich microbial ecosystem.</title>
        <authorList>
            <person name="Bertin P.N."/>
            <person name="Heinrich-Salmeron A."/>
            <person name="Pelletier E."/>
            <person name="Goulhen-Chollet F."/>
            <person name="Arsene-Ploetze F."/>
            <person name="Gallien S."/>
            <person name="Calteau A."/>
            <person name="Vallenet D."/>
            <person name="Casiot C."/>
            <person name="Chane-Woon-Ming B."/>
            <person name="Giloteaux L."/>
            <person name="Barakat M."/>
            <person name="Bonnefoy V."/>
            <person name="Bruneel O."/>
            <person name="Chandler M."/>
            <person name="Cleiss J."/>
            <person name="Duran R."/>
            <person name="Elbaz-Poulichet F."/>
            <person name="Fonknechten N."/>
            <person name="Lauga B."/>
            <person name="Mornico D."/>
            <person name="Ortet P."/>
            <person name="Schaeffer C."/>
            <person name="Siguier P."/>
            <person name="Alexander Thil Smith A."/>
            <person name="Van Dorsselaer A."/>
            <person name="Weissenbach J."/>
            <person name="Medigue C."/>
            <person name="Le Paslier D."/>
        </authorList>
    </citation>
    <scope>NUCLEOTIDE SEQUENCE</scope>
</reference>
<accession>E6PP61</accession>
<sequence>MRDGTFACRSSGEFVERSSNRFYLVKIEAALHTSCDFNIPFQRPSFLLPTWPGSPGP</sequence>
<name>E6PP61_9ZZZZ</name>
<proteinExistence type="predicted"/>
<organism evidence="1">
    <name type="scientific">mine drainage metagenome</name>
    <dbReference type="NCBI Taxonomy" id="410659"/>
    <lineage>
        <taxon>unclassified sequences</taxon>
        <taxon>metagenomes</taxon>
        <taxon>ecological metagenomes</taxon>
    </lineage>
</organism>
<evidence type="ECO:0000313" key="1">
    <source>
        <dbReference type="EMBL" id="CBH96713.1"/>
    </source>
</evidence>
<dbReference type="AlphaFoldDB" id="E6PP61"/>
<gene>
    <name evidence="1" type="ORF">CARN2_2428</name>
</gene>
<dbReference type="EMBL" id="CABM01000030">
    <property type="protein sequence ID" value="CBH96713.1"/>
    <property type="molecule type" value="Genomic_DNA"/>
</dbReference>